<dbReference type="CDD" id="cd14014">
    <property type="entry name" value="STKc_PknB_like"/>
    <property type="match status" value="1"/>
</dbReference>
<dbReference type="SMART" id="SM00220">
    <property type="entry name" value="S_TKc"/>
    <property type="match status" value="1"/>
</dbReference>
<sequence length="656" mass="68985">MSHPEDTARGPDAHATPRDWFVRPEAGEPEGPLPAAELRARAADGRLGPADRVSADGARWVPAASVAWLAFPAVPARRLVETVAAVSPGLSDPVASVPAPGAVPPSASFSPLESVPGYELTGVLGTGACGVVFRAIQTRLNRVVALKTVRVADRTAPDTLARFDQEAVALARLQHPNIVTVYDCGHTRGRAFFAMELLDGEDLAQRLQRDGPLPERAAWLLARQTAAALDHAARAGVIHRDVKPANLFLVAPPTGFPLPPGVPMVKVTDFGLALTLRGPGDTDPAQTAAGVFLGTPVYMAPEQFRGTVDRRADIYSLGATVFQALTGRFPFGGRTVPEVMRQKAEPPRLSLPSSTDTADLVAAMMAADPADRPQDYAELIARIDALPCLAGAFTSAGLPLAVEQPVRPAPDAPGDRTPDPQVLGLVASRRRRWGYALAAAAVVALTVGAAALGGAFGRPTPTAPSVPVKPTVYVARTQIGLFDGKSVLPWTGRNLDLAQDDEKKPVLVGWGVLARRLDAPKHFRVTLALDSYKALNVTAVLATSEPVAGSAPEWVVELNRAAGTATFGRRATPAAVPEPLGSPVPVPTAAARAAEGLPPYLELRYERAGGTLSVWFNHRPLGSAPDAGMRTAEVRLLTDGAVRIEAGLLEELVPHE</sequence>
<dbReference type="Pfam" id="PF14237">
    <property type="entry name" value="GYF_2"/>
    <property type="match status" value="1"/>
</dbReference>
<dbReference type="InterPro" id="IPR011009">
    <property type="entry name" value="Kinase-like_dom_sf"/>
</dbReference>
<evidence type="ECO:0000256" key="4">
    <source>
        <dbReference type="ARBA" id="ARBA00022840"/>
    </source>
</evidence>
<evidence type="ECO:0000256" key="5">
    <source>
        <dbReference type="SAM" id="MobiDB-lite"/>
    </source>
</evidence>
<evidence type="ECO:0000256" key="3">
    <source>
        <dbReference type="ARBA" id="ARBA00022777"/>
    </source>
</evidence>
<dbReference type="RefSeq" id="WP_320688762.1">
    <property type="nucleotide sequence ID" value="NZ_JAXBLV010000213.1"/>
</dbReference>
<keyword evidence="1" id="KW-0808">Transferase</keyword>
<organism evidence="7 8">
    <name type="scientific">Gemmata algarum</name>
    <dbReference type="NCBI Taxonomy" id="2975278"/>
    <lineage>
        <taxon>Bacteria</taxon>
        <taxon>Pseudomonadati</taxon>
        <taxon>Planctomycetota</taxon>
        <taxon>Planctomycetia</taxon>
        <taxon>Gemmatales</taxon>
        <taxon>Gemmataceae</taxon>
        <taxon>Gemmata</taxon>
    </lineage>
</organism>
<proteinExistence type="predicted"/>
<keyword evidence="2" id="KW-0547">Nucleotide-binding</keyword>
<evidence type="ECO:0000256" key="1">
    <source>
        <dbReference type="ARBA" id="ARBA00022679"/>
    </source>
</evidence>
<dbReference type="SUPFAM" id="SSF56112">
    <property type="entry name" value="Protein kinase-like (PK-like)"/>
    <property type="match status" value="1"/>
</dbReference>
<dbReference type="InterPro" id="IPR008271">
    <property type="entry name" value="Ser/Thr_kinase_AS"/>
</dbReference>
<name>A0ABU5F4M7_9BACT</name>
<comment type="caution">
    <text evidence="7">The sequence shown here is derived from an EMBL/GenBank/DDBJ whole genome shotgun (WGS) entry which is preliminary data.</text>
</comment>
<gene>
    <name evidence="7" type="ORF">R5W23_003900</name>
</gene>
<dbReference type="Proteomes" id="UP001272242">
    <property type="component" value="Unassembled WGS sequence"/>
</dbReference>
<keyword evidence="8" id="KW-1185">Reference proteome</keyword>
<dbReference type="EMBL" id="JAXBLV010000213">
    <property type="protein sequence ID" value="MDY3562434.1"/>
    <property type="molecule type" value="Genomic_DNA"/>
</dbReference>
<protein>
    <submittedName>
        <fullName evidence="7">Protein kinase</fullName>
    </submittedName>
</protein>
<dbReference type="Pfam" id="PF00069">
    <property type="entry name" value="Pkinase"/>
    <property type="match status" value="1"/>
</dbReference>
<accession>A0ABU5F4M7</accession>
<dbReference type="InterPro" id="IPR000719">
    <property type="entry name" value="Prot_kinase_dom"/>
</dbReference>
<feature type="domain" description="Protein kinase" evidence="6">
    <location>
        <begin position="118"/>
        <end position="389"/>
    </location>
</feature>
<feature type="compositionally biased region" description="Basic and acidic residues" evidence="5">
    <location>
        <begin position="1"/>
        <end position="26"/>
    </location>
</feature>
<dbReference type="Gene3D" id="1.10.510.10">
    <property type="entry name" value="Transferase(Phosphotransferase) domain 1"/>
    <property type="match status" value="1"/>
</dbReference>
<dbReference type="PANTHER" id="PTHR43289">
    <property type="entry name" value="MITOGEN-ACTIVATED PROTEIN KINASE KINASE KINASE 20-RELATED"/>
    <property type="match status" value="1"/>
</dbReference>
<dbReference type="PANTHER" id="PTHR43289:SF6">
    <property type="entry name" value="SERINE_THREONINE-PROTEIN KINASE NEKL-3"/>
    <property type="match status" value="1"/>
</dbReference>
<evidence type="ECO:0000259" key="6">
    <source>
        <dbReference type="PROSITE" id="PS50011"/>
    </source>
</evidence>
<dbReference type="GO" id="GO:0016301">
    <property type="term" value="F:kinase activity"/>
    <property type="evidence" value="ECO:0007669"/>
    <property type="project" value="UniProtKB-KW"/>
</dbReference>
<keyword evidence="4" id="KW-0067">ATP-binding</keyword>
<dbReference type="PROSITE" id="PS50011">
    <property type="entry name" value="PROTEIN_KINASE_DOM"/>
    <property type="match status" value="1"/>
</dbReference>
<evidence type="ECO:0000313" key="8">
    <source>
        <dbReference type="Proteomes" id="UP001272242"/>
    </source>
</evidence>
<evidence type="ECO:0000256" key="2">
    <source>
        <dbReference type="ARBA" id="ARBA00022741"/>
    </source>
</evidence>
<dbReference type="PROSITE" id="PS00108">
    <property type="entry name" value="PROTEIN_KINASE_ST"/>
    <property type="match status" value="1"/>
</dbReference>
<dbReference type="InterPro" id="IPR025640">
    <property type="entry name" value="GYF_2"/>
</dbReference>
<keyword evidence="3 7" id="KW-0418">Kinase</keyword>
<feature type="region of interest" description="Disordered" evidence="5">
    <location>
        <begin position="1"/>
        <end position="36"/>
    </location>
</feature>
<evidence type="ECO:0000313" key="7">
    <source>
        <dbReference type="EMBL" id="MDY3562434.1"/>
    </source>
</evidence>
<reference evidence="8" key="1">
    <citation type="journal article" date="2023" name="Mar. Drugs">
        <title>Gemmata algarum, a Novel Planctomycete Isolated from an Algal Mat, Displays Antimicrobial Activity.</title>
        <authorList>
            <person name="Kumar G."/>
            <person name="Kallscheuer N."/>
            <person name="Kashif M."/>
            <person name="Ahamad S."/>
            <person name="Jagadeeshwari U."/>
            <person name="Pannikurungottu S."/>
            <person name="Haufschild T."/>
            <person name="Kabuu M."/>
            <person name="Sasikala C."/>
            <person name="Jogler C."/>
            <person name="Ramana C."/>
        </authorList>
    </citation>
    <scope>NUCLEOTIDE SEQUENCE [LARGE SCALE GENOMIC DNA]</scope>
    <source>
        <strain evidence="8">JC673</strain>
    </source>
</reference>
<dbReference type="Gene3D" id="3.30.200.20">
    <property type="entry name" value="Phosphorylase Kinase, domain 1"/>
    <property type="match status" value="1"/>
</dbReference>